<comment type="caution">
    <text evidence="3">The sequence shown here is derived from an EMBL/GenBank/DDBJ whole genome shotgun (WGS) entry which is preliminary data.</text>
</comment>
<keyword evidence="2" id="KW-0472">Membrane</keyword>
<evidence type="ECO:0000313" key="4">
    <source>
        <dbReference type="Proteomes" id="UP000540685"/>
    </source>
</evidence>
<dbReference type="Proteomes" id="UP000540685">
    <property type="component" value="Unassembled WGS sequence"/>
</dbReference>
<gene>
    <name evidence="3" type="ORF">F4562_006646</name>
</gene>
<dbReference type="AlphaFoldDB" id="A0A7W9IP24"/>
<dbReference type="EMBL" id="JACHMP010000001">
    <property type="protein sequence ID" value="MBB5823584.1"/>
    <property type="molecule type" value="Genomic_DNA"/>
</dbReference>
<keyword evidence="4" id="KW-1185">Reference proteome</keyword>
<accession>A0A7W9IP24</accession>
<name>A0A7W9IP24_9ACTN</name>
<reference evidence="3 4" key="1">
    <citation type="submission" date="2020-08" db="EMBL/GenBank/DDBJ databases">
        <title>Sequencing the genomes of 1000 actinobacteria strains.</title>
        <authorList>
            <person name="Klenk H.-P."/>
        </authorList>
    </citation>
    <scope>NUCLEOTIDE SEQUENCE [LARGE SCALE GENOMIC DNA]</scope>
    <source>
        <strain evidence="3 4">DSM 46887</strain>
    </source>
</reference>
<feature type="transmembrane region" description="Helical" evidence="2">
    <location>
        <begin position="35"/>
        <end position="56"/>
    </location>
</feature>
<proteinExistence type="predicted"/>
<keyword evidence="2" id="KW-0812">Transmembrane</keyword>
<sequence>MLRVTRRIAPPPIREVSCVPTPPAMRPLPRVCAKVWAFLGGAVFALAVTGAMPRVVPHRPVGGSWDGVENEDRNVTIS</sequence>
<evidence type="ECO:0000256" key="1">
    <source>
        <dbReference type="SAM" id="MobiDB-lite"/>
    </source>
</evidence>
<evidence type="ECO:0000313" key="3">
    <source>
        <dbReference type="EMBL" id="MBB5823584.1"/>
    </source>
</evidence>
<keyword evidence="2" id="KW-1133">Transmembrane helix</keyword>
<organism evidence="3 4">
    <name type="scientific">Streptosporangium becharense</name>
    <dbReference type="NCBI Taxonomy" id="1816182"/>
    <lineage>
        <taxon>Bacteria</taxon>
        <taxon>Bacillati</taxon>
        <taxon>Actinomycetota</taxon>
        <taxon>Actinomycetes</taxon>
        <taxon>Streptosporangiales</taxon>
        <taxon>Streptosporangiaceae</taxon>
        <taxon>Streptosporangium</taxon>
    </lineage>
</organism>
<protein>
    <submittedName>
        <fullName evidence="3">Uncharacterized protein</fullName>
    </submittedName>
</protein>
<evidence type="ECO:0000256" key="2">
    <source>
        <dbReference type="SAM" id="Phobius"/>
    </source>
</evidence>
<feature type="region of interest" description="Disordered" evidence="1">
    <location>
        <begin position="59"/>
        <end position="78"/>
    </location>
</feature>